<dbReference type="InterPro" id="IPR020472">
    <property type="entry name" value="WD40_PAC1"/>
</dbReference>
<dbReference type="InterPro" id="IPR050349">
    <property type="entry name" value="WD_LIS1/nudF_dynein_reg"/>
</dbReference>
<dbReference type="CDD" id="cd00200">
    <property type="entry name" value="WD40"/>
    <property type="match status" value="2"/>
</dbReference>
<evidence type="ECO:0000256" key="1">
    <source>
        <dbReference type="ARBA" id="ARBA00022574"/>
    </source>
</evidence>
<dbReference type="PROSITE" id="PS00678">
    <property type="entry name" value="WD_REPEATS_1"/>
    <property type="match status" value="9"/>
</dbReference>
<feature type="domain" description="NACHT" evidence="4">
    <location>
        <begin position="34"/>
        <end position="182"/>
    </location>
</feature>
<dbReference type="Proteomes" id="UP000799118">
    <property type="component" value="Unassembled WGS sequence"/>
</dbReference>
<sequence>AHLNPDKICLKGTRVGIVADVLAWIYNPDNEVPKAFFLCGEAGTGKSTISHTIGQHAKDAKCLGAFFCFDHTFAAERTPNKALQTIAYDLSISLPEFGKHLIEVLDDDPYISTSMSIEEQWNKLIMAPAKFITSNRPVVIIIDALDECGPKEEGGPRDMLLSLLINSIRELPKIFRVFVTSRMEGDVHAAVDEGLDAKSVQAQYMSNLQQTQEDTHKYVVHRMMTRKGAPGILNESQCQILAEKAQGFFQWAYTACEALRGRGKAGLTVKKRFERCISLSPGHGQDLLPLDKLYKSILEDVFDSNDSEAMSQYRMVMVQILAAFEPLSSQSLQKIQLSRCGYLGEDYDDEELDAVIHFLGSLFTGIDQKNTPIRPVHTSVHDFLVDEKRSREYAVRLEEGHLMLAVGTLQLMITDLHFNICDLESSYFLNSQVENLSEKIRTNISPSLSYACTFWGSHIINARSYSILAPLLRKFLREVLLFWMELLSILRKVNVISDTARVLLDFNNSVVCMHVLLHDIQQFIQIFGKMIGEATPHLYLSGVTFTPKDSVIFQQFTSQLDKSLVTCKGQKYSWPSQQAVLTGHKLWVNSVTFSSDGMRIISGSSDHTVHIWNAEIGMIIGESLQGHTSSVNSVAFSPDDKRIVSGSSDCKVCIWNAETGLIIGEPLQGHTSSVNSVAFSPDGKRIVSGSADQTVRIWNVETGEIIGESLQRHTAGVNSVAFSPDGKRIVSGSFDQTLCIWNVETGKIIGESLQGHTSGVNSVAFSPDGKRIVSGSDDQKVCIWNAETGMIIGDPLQGHTDYVRSLAFSPDAQRIVSRSDDQTVCIWNAETGNIIGEPLQGHIGYTMCIWNAEIGKIIGEPLQGHTHYVRSVAFSPDGKRIVSGSEDQTVCIWNVETGMIIGDPLQGHTAGINPVAFSPDGKRIVSGSSDQTVCIWNAETGIIIGEPLKGHIDNVRSVAISPDGQRIVSGSGDQTVCIWNAKTGMIMGEPLQGHTAGINSVAFSPDGKRIVSGSSDQTVCIWNAESGIIIGEPLHGHKDYVRSVAFSPDGKRIVSGSSDQTVCIWNAETLTNIFNSKFALSLCPWHPEHHLTHTHSSLQRVHINSDGWLCGTDSSLLLWIPPEYRPGLMFPHMQILISRYHSISLDLSNFAHGKDWVKCLRPRTVLFKYAHV</sequence>
<feature type="repeat" description="WD" evidence="3">
    <location>
        <begin position="581"/>
        <end position="613"/>
    </location>
</feature>
<feature type="repeat" description="WD" evidence="3">
    <location>
        <begin position="753"/>
        <end position="794"/>
    </location>
</feature>
<dbReference type="InterPro" id="IPR056884">
    <property type="entry name" value="NPHP3-like_N"/>
</dbReference>
<proteinExistence type="predicted"/>
<accession>A0A6A4I044</accession>
<dbReference type="PROSITE" id="PS50837">
    <property type="entry name" value="NACHT"/>
    <property type="match status" value="1"/>
</dbReference>
<dbReference type="InterPro" id="IPR015943">
    <property type="entry name" value="WD40/YVTN_repeat-like_dom_sf"/>
</dbReference>
<evidence type="ECO:0000256" key="2">
    <source>
        <dbReference type="ARBA" id="ARBA00022737"/>
    </source>
</evidence>
<name>A0A6A4I044_9AGAR</name>
<keyword evidence="6" id="KW-1185">Reference proteome</keyword>
<dbReference type="AlphaFoldDB" id="A0A6A4I044"/>
<dbReference type="OrthoDB" id="538223at2759"/>
<evidence type="ECO:0000256" key="3">
    <source>
        <dbReference type="PROSITE-ProRule" id="PRU00221"/>
    </source>
</evidence>
<dbReference type="InterPro" id="IPR027417">
    <property type="entry name" value="P-loop_NTPase"/>
</dbReference>
<feature type="repeat" description="WD" evidence="3">
    <location>
        <begin position="991"/>
        <end position="1032"/>
    </location>
</feature>
<dbReference type="InterPro" id="IPR036322">
    <property type="entry name" value="WD40_repeat_dom_sf"/>
</dbReference>
<keyword evidence="2" id="KW-0677">Repeat</keyword>
<feature type="repeat" description="WD" evidence="3">
    <location>
        <begin position="862"/>
        <end position="903"/>
    </location>
</feature>
<dbReference type="Pfam" id="PF24883">
    <property type="entry name" value="NPHP3_N"/>
    <property type="match status" value="1"/>
</dbReference>
<feature type="repeat" description="WD" evidence="3">
    <location>
        <begin position="1034"/>
        <end position="1075"/>
    </location>
</feature>
<dbReference type="SUPFAM" id="SSF52540">
    <property type="entry name" value="P-loop containing nucleoside triphosphate hydrolases"/>
    <property type="match status" value="1"/>
</dbReference>
<dbReference type="InterPro" id="IPR007111">
    <property type="entry name" value="NACHT_NTPase"/>
</dbReference>
<feature type="repeat" description="WD" evidence="3">
    <location>
        <begin position="948"/>
        <end position="989"/>
    </location>
</feature>
<feature type="non-terminal residue" evidence="5">
    <location>
        <position position="1"/>
    </location>
</feature>
<feature type="repeat" description="WD" evidence="3">
    <location>
        <begin position="710"/>
        <end position="751"/>
    </location>
</feature>
<keyword evidence="1 3" id="KW-0853">WD repeat</keyword>
<reference evidence="5" key="1">
    <citation type="journal article" date="2019" name="Environ. Microbiol.">
        <title>Fungal ecological strategies reflected in gene transcription - a case study of two litter decomposers.</title>
        <authorList>
            <person name="Barbi F."/>
            <person name="Kohler A."/>
            <person name="Barry K."/>
            <person name="Baskaran P."/>
            <person name="Daum C."/>
            <person name="Fauchery L."/>
            <person name="Ihrmark K."/>
            <person name="Kuo A."/>
            <person name="LaButti K."/>
            <person name="Lipzen A."/>
            <person name="Morin E."/>
            <person name="Grigoriev I.V."/>
            <person name="Henrissat B."/>
            <person name="Lindahl B."/>
            <person name="Martin F."/>
        </authorList>
    </citation>
    <scope>NUCLEOTIDE SEQUENCE</scope>
    <source>
        <strain evidence="5">JB14</strain>
    </source>
</reference>
<dbReference type="InterPro" id="IPR001680">
    <property type="entry name" value="WD40_rpt"/>
</dbReference>
<feature type="repeat" description="WD" evidence="3">
    <location>
        <begin position="667"/>
        <end position="708"/>
    </location>
</feature>
<dbReference type="Gene3D" id="3.40.50.300">
    <property type="entry name" value="P-loop containing nucleotide triphosphate hydrolases"/>
    <property type="match status" value="1"/>
</dbReference>
<dbReference type="PRINTS" id="PR00320">
    <property type="entry name" value="GPROTEINBRPT"/>
</dbReference>
<dbReference type="PROSITE" id="PS50082">
    <property type="entry name" value="WD_REPEATS_2"/>
    <property type="match status" value="11"/>
</dbReference>
<feature type="repeat" description="WD" evidence="3">
    <location>
        <begin position="624"/>
        <end position="665"/>
    </location>
</feature>
<dbReference type="EMBL" id="ML769431">
    <property type="protein sequence ID" value="KAE9402798.1"/>
    <property type="molecule type" value="Genomic_DNA"/>
</dbReference>
<dbReference type="PANTHER" id="PTHR44129">
    <property type="entry name" value="WD REPEAT-CONTAINING PROTEIN POP1"/>
    <property type="match status" value="1"/>
</dbReference>
<dbReference type="SMART" id="SM00320">
    <property type="entry name" value="WD40"/>
    <property type="match status" value="12"/>
</dbReference>
<organism evidence="5 6">
    <name type="scientific">Gymnopus androsaceus JB14</name>
    <dbReference type="NCBI Taxonomy" id="1447944"/>
    <lineage>
        <taxon>Eukaryota</taxon>
        <taxon>Fungi</taxon>
        <taxon>Dikarya</taxon>
        <taxon>Basidiomycota</taxon>
        <taxon>Agaricomycotina</taxon>
        <taxon>Agaricomycetes</taxon>
        <taxon>Agaricomycetidae</taxon>
        <taxon>Agaricales</taxon>
        <taxon>Marasmiineae</taxon>
        <taxon>Omphalotaceae</taxon>
        <taxon>Gymnopus</taxon>
    </lineage>
</organism>
<dbReference type="Pfam" id="PF00400">
    <property type="entry name" value="WD40"/>
    <property type="match status" value="11"/>
</dbReference>
<evidence type="ECO:0000313" key="6">
    <source>
        <dbReference type="Proteomes" id="UP000799118"/>
    </source>
</evidence>
<dbReference type="PROSITE" id="PS50294">
    <property type="entry name" value="WD_REPEATS_REGION"/>
    <property type="match status" value="11"/>
</dbReference>
<dbReference type="SUPFAM" id="SSF50978">
    <property type="entry name" value="WD40 repeat-like"/>
    <property type="match status" value="2"/>
</dbReference>
<feature type="repeat" description="WD" evidence="3">
    <location>
        <begin position="905"/>
        <end position="946"/>
    </location>
</feature>
<evidence type="ECO:0000313" key="5">
    <source>
        <dbReference type="EMBL" id="KAE9402798.1"/>
    </source>
</evidence>
<evidence type="ECO:0000259" key="4">
    <source>
        <dbReference type="PROSITE" id="PS50837"/>
    </source>
</evidence>
<gene>
    <name evidence="5" type="ORF">BT96DRAFT_1084143</name>
</gene>
<dbReference type="Gene3D" id="2.130.10.10">
    <property type="entry name" value="YVTN repeat-like/Quinoprotein amine dehydrogenase"/>
    <property type="match status" value="4"/>
</dbReference>
<protein>
    <submittedName>
        <fullName evidence="5">WD40 repeat-like protein</fullName>
    </submittedName>
</protein>
<feature type="repeat" description="WD" evidence="3">
    <location>
        <begin position="796"/>
        <end position="837"/>
    </location>
</feature>
<dbReference type="InterPro" id="IPR019775">
    <property type="entry name" value="WD40_repeat_CS"/>
</dbReference>